<evidence type="ECO:0000313" key="1">
    <source>
        <dbReference type="EMBL" id="CAH0994885.1"/>
    </source>
</evidence>
<name>A0ABN8EPQ0_9BACT</name>
<comment type="caution">
    <text evidence="1">The sequence shown here is derived from an EMBL/GenBank/DDBJ whole genome shotgun (WGS) entry which is preliminary data.</text>
</comment>
<dbReference type="EMBL" id="CAKLPY010000001">
    <property type="protein sequence ID" value="CAH0994885.1"/>
    <property type="molecule type" value="Genomic_DNA"/>
</dbReference>
<sequence>MISLDKIVKTNVFKVPNNYFEQLTLSIQQQIETEKEPSVNFISKQTFTTPEGYFDNLSSIILSKIDQIEDKKIKLEDLERVNIFQTPDNYFSTLEKVIAIESLDKANIFAVPNGYFDSLTDEIIAKIERLNKGKIIKIDWLKSSRLKWSAAASIVLFVGLWFAIPQFSKDKTALALENISKDEIKTYLETQDLSYLEYETALENSNSSQNSNKVLDGLQISKQDILEHLQNQDLEEEI</sequence>
<reference evidence="1" key="1">
    <citation type="submission" date="2021-12" db="EMBL/GenBank/DDBJ databases">
        <authorList>
            <person name="Rodrigo-Torres L."/>
            <person name="Arahal R. D."/>
            <person name="Lucena T."/>
        </authorList>
    </citation>
    <scope>NUCLEOTIDE SEQUENCE</scope>
    <source>
        <strain evidence="1">CECT 8858</strain>
    </source>
</reference>
<evidence type="ECO:0000313" key="2">
    <source>
        <dbReference type="Proteomes" id="UP000837932"/>
    </source>
</evidence>
<accession>A0ABN8EPQ0</accession>
<organism evidence="1 2">
    <name type="scientific">Emticicia aquatica</name>
    <dbReference type="NCBI Taxonomy" id="1681835"/>
    <lineage>
        <taxon>Bacteria</taxon>
        <taxon>Pseudomonadati</taxon>
        <taxon>Bacteroidota</taxon>
        <taxon>Cytophagia</taxon>
        <taxon>Cytophagales</taxon>
        <taxon>Leadbetterellaceae</taxon>
        <taxon>Emticicia</taxon>
    </lineage>
</organism>
<dbReference type="RefSeq" id="WP_238805052.1">
    <property type="nucleotide sequence ID" value="NZ_CAKLPY010000001.1"/>
</dbReference>
<protein>
    <submittedName>
        <fullName evidence="1">Uncharacterized protein</fullName>
    </submittedName>
</protein>
<gene>
    <name evidence="1" type="ORF">EMA8858_00998</name>
</gene>
<proteinExistence type="predicted"/>
<dbReference type="Proteomes" id="UP000837932">
    <property type="component" value="Unassembled WGS sequence"/>
</dbReference>
<keyword evidence="2" id="KW-1185">Reference proteome</keyword>